<dbReference type="InterPro" id="IPR007684">
    <property type="entry name" value="Znf_Ogr/Delta"/>
</dbReference>
<evidence type="ECO:0000313" key="3">
    <source>
        <dbReference type="Proteomes" id="UP000242861"/>
    </source>
</evidence>
<protein>
    <submittedName>
        <fullName evidence="2">Transcriptional regulator</fullName>
    </submittedName>
</protein>
<feature type="domain" description="Zinc finger Ogr/Delta-type" evidence="1">
    <location>
        <begin position="14"/>
        <end position="57"/>
    </location>
</feature>
<organism evidence="2 3">
    <name type="scientific">Pseudomonas fluvialis</name>
    <dbReference type="NCBI Taxonomy" id="1793966"/>
    <lineage>
        <taxon>Bacteria</taxon>
        <taxon>Pseudomonadati</taxon>
        <taxon>Pseudomonadota</taxon>
        <taxon>Gammaproteobacteria</taxon>
        <taxon>Pseudomonadales</taxon>
        <taxon>Pseudomonadaceae</taxon>
        <taxon>Pseudomonas</taxon>
    </lineage>
</organism>
<comment type="caution">
    <text evidence="2">The sequence shown here is derived from an EMBL/GenBank/DDBJ whole genome shotgun (WGS) entry which is preliminary data.</text>
</comment>
<evidence type="ECO:0000259" key="1">
    <source>
        <dbReference type="Pfam" id="PF04606"/>
    </source>
</evidence>
<evidence type="ECO:0000313" key="2">
    <source>
        <dbReference type="EMBL" id="PKF70893.1"/>
    </source>
</evidence>
<gene>
    <name evidence="2" type="ORF">CW360_10225</name>
</gene>
<dbReference type="Pfam" id="PF04606">
    <property type="entry name" value="Ogr_Delta"/>
    <property type="match status" value="1"/>
</dbReference>
<reference evidence="3" key="1">
    <citation type="submission" date="2017-12" db="EMBL/GenBank/DDBJ databases">
        <authorList>
            <person name="Yu X.-Y."/>
        </authorList>
    </citation>
    <scope>NUCLEOTIDE SEQUENCE [LARGE SCALE GENOMIC DNA]</scope>
    <source>
        <strain evidence="3">ZYSR67-Z</strain>
    </source>
</reference>
<dbReference type="RefSeq" id="WP_101193634.1">
    <property type="nucleotide sequence ID" value="NZ_PIYS01000018.1"/>
</dbReference>
<name>A0A2I0CP93_9PSED</name>
<accession>A0A2I0CP93</accession>
<dbReference type="Proteomes" id="UP000242861">
    <property type="component" value="Unassembled WGS sequence"/>
</dbReference>
<dbReference type="EMBL" id="PIYS01000018">
    <property type="protein sequence ID" value="PKF70893.1"/>
    <property type="molecule type" value="Genomic_DNA"/>
</dbReference>
<sequence>MKRSETVKHAPFLCPCCRSALFIRTSREETPCFRSIWYQCSNLVCGATFNGNQTISQQISPSGLDRPLMQLPMAPAMERAKALQALRPKTDQLDLLDTMETSV</sequence>
<dbReference type="AlphaFoldDB" id="A0A2I0CP93"/>
<proteinExistence type="predicted"/>